<evidence type="ECO:0000313" key="2">
    <source>
        <dbReference type="Proteomes" id="UP000182658"/>
    </source>
</evidence>
<reference evidence="1 2" key="1">
    <citation type="submission" date="2016-10" db="EMBL/GenBank/DDBJ databases">
        <title>Draft genome sequence of Coniochaeta ligniaria NRRL30616, a lignocellulolytic fungus for bioabatement of inhibitors in plant biomass hydrolysates.</title>
        <authorList>
            <consortium name="DOE Joint Genome Institute"/>
            <person name="Jimenez D.J."/>
            <person name="Hector R.E."/>
            <person name="Riley R."/>
            <person name="Sun H."/>
            <person name="Grigoriev I.V."/>
            <person name="Van Elsas J.D."/>
            <person name="Nichols N.N."/>
        </authorList>
    </citation>
    <scope>NUCLEOTIDE SEQUENCE [LARGE SCALE GENOMIC DNA]</scope>
    <source>
        <strain evidence="1 2">NRRL 30616</strain>
    </source>
</reference>
<dbReference type="Proteomes" id="UP000182658">
    <property type="component" value="Unassembled WGS sequence"/>
</dbReference>
<accession>A0A1J7JMX1</accession>
<name>A0A1J7JMX1_9PEZI</name>
<proteinExistence type="predicted"/>
<organism evidence="1 2">
    <name type="scientific">Coniochaeta ligniaria NRRL 30616</name>
    <dbReference type="NCBI Taxonomy" id="1408157"/>
    <lineage>
        <taxon>Eukaryota</taxon>
        <taxon>Fungi</taxon>
        <taxon>Dikarya</taxon>
        <taxon>Ascomycota</taxon>
        <taxon>Pezizomycotina</taxon>
        <taxon>Sordariomycetes</taxon>
        <taxon>Sordariomycetidae</taxon>
        <taxon>Coniochaetales</taxon>
        <taxon>Coniochaetaceae</taxon>
        <taxon>Coniochaeta</taxon>
    </lineage>
</organism>
<keyword evidence="2" id="KW-1185">Reference proteome</keyword>
<gene>
    <name evidence="1" type="ORF">CONLIGDRAFT_630613</name>
</gene>
<dbReference type="AlphaFoldDB" id="A0A1J7JMX1"/>
<protein>
    <submittedName>
        <fullName evidence="1">Uncharacterized protein</fullName>
    </submittedName>
</protein>
<evidence type="ECO:0000313" key="1">
    <source>
        <dbReference type="EMBL" id="OIW30660.1"/>
    </source>
</evidence>
<dbReference type="EMBL" id="KV875096">
    <property type="protein sequence ID" value="OIW30660.1"/>
    <property type="molecule type" value="Genomic_DNA"/>
</dbReference>
<dbReference type="InParanoid" id="A0A1J7JMX1"/>
<sequence length="213" mass="24403">MVPVIPRFATSRQQSLRYSRQSVPRREIAKPRPLYDSDRATASHVKRMVDHREHGSNAQILLCPRPLPMYRPPWQLGLTDVRWAEAASRIIKARRARNFVRNGVHGVALTGTRAVFQRMPQVVCESSAVSTPFGRVQNKVQHVGRRPRCCSVGEIQHNLVEMTLARRRQRPCRRRAKWTLRLAVLAFPYCPSSARPDRTKLGPAVSFQPNWAL</sequence>